<dbReference type="Proteomes" id="UP000298327">
    <property type="component" value="Unassembled WGS sequence"/>
</dbReference>
<dbReference type="EMBL" id="SEOQ01001897">
    <property type="protein sequence ID" value="TFY50294.1"/>
    <property type="molecule type" value="Genomic_DNA"/>
</dbReference>
<feature type="compositionally biased region" description="Basic and acidic residues" evidence="1">
    <location>
        <begin position="9"/>
        <end position="24"/>
    </location>
</feature>
<gene>
    <name evidence="2" type="ORF">EVG20_g11605</name>
</gene>
<organism evidence="2 3">
    <name type="scientific">Dentipellis fragilis</name>
    <dbReference type="NCBI Taxonomy" id="205917"/>
    <lineage>
        <taxon>Eukaryota</taxon>
        <taxon>Fungi</taxon>
        <taxon>Dikarya</taxon>
        <taxon>Basidiomycota</taxon>
        <taxon>Agaricomycotina</taxon>
        <taxon>Agaricomycetes</taxon>
        <taxon>Russulales</taxon>
        <taxon>Hericiaceae</taxon>
        <taxon>Dentipellis</taxon>
    </lineage>
</organism>
<evidence type="ECO:0000256" key="1">
    <source>
        <dbReference type="SAM" id="MobiDB-lite"/>
    </source>
</evidence>
<proteinExistence type="predicted"/>
<comment type="caution">
    <text evidence="2">The sequence shown here is derived from an EMBL/GenBank/DDBJ whole genome shotgun (WGS) entry which is preliminary data.</text>
</comment>
<reference evidence="2 3" key="1">
    <citation type="submission" date="2019-02" db="EMBL/GenBank/DDBJ databases">
        <title>Genome sequencing of the rare red list fungi Dentipellis fragilis.</title>
        <authorList>
            <person name="Buettner E."/>
            <person name="Kellner H."/>
        </authorList>
    </citation>
    <scope>NUCLEOTIDE SEQUENCE [LARGE SCALE GENOMIC DNA]</scope>
    <source>
        <strain evidence="2 3">DSM 105465</strain>
    </source>
</reference>
<keyword evidence="3" id="KW-1185">Reference proteome</keyword>
<name>A0A4Y9XJL8_9AGAM</name>
<accession>A0A4Y9XJL8</accession>
<sequence>MPTFYQTNRAERPRTHTSRAETHSARGASLQPSLSFSSLSSLTSLAPSDTSDTLSPTAPERPSAYHHHYGQWSRVIRRDDDHSKRPITHQLGFFPDRSGAAHMPGVALADIYRDEGYGMLAPQAEGVHLQPGQTFRFILHWPGENGDYAYEFVLPQPTKRNPSRSLSMHAIALWVSRCYYAFFDGPGQDFAAHAHRRFPIYSPERPNGMHFSDLRLVRMYSFDGVHWHAEMVVAIPKEGPRMPRATSV</sequence>
<evidence type="ECO:0000313" key="2">
    <source>
        <dbReference type="EMBL" id="TFY50294.1"/>
    </source>
</evidence>
<evidence type="ECO:0000313" key="3">
    <source>
        <dbReference type="Proteomes" id="UP000298327"/>
    </source>
</evidence>
<dbReference type="AlphaFoldDB" id="A0A4Y9XJL8"/>
<dbReference type="OrthoDB" id="3133209at2759"/>
<feature type="region of interest" description="Disordered" evidence="1">
    <location>
        <begin position="1"/>
        <end position="70"/>
    </location>
</feature>
<feature type="compositionally biased region" description="Low complexity" evidence="1">
    <location>
        <begin position="28"/>
        <end position="55"/>
    </location>
</feature>
<protein>
    <submittedName>
        <fullName evidence="2">Uncharacterized protein</fullName>
    </submittedName>
</protein>